<evidence type="ECO:0000313" key="2">
    <source>
        <dbReference type="Proteomes" id="UP001239680"/>
    </source>
</evidence>
<sequence length="157" mass="17907">MKFTTRQDVEAPLQAVYDWLTDYEQFERMVMRRGAEIERTDRLSAPGPGMGWRLRFAYRGKPRKLLVRLIGADPSGAMQFELDSPSVAGEARIELLALSPRRTRLTIQSELRPKTLPARLFFQSLRLAKGRVQKKLDQSSGKLAGLIEQQHRAPASR</sequence>
<dbReference type="InterPro" id="IPR023393">
    <property type="entry name" value="START-like_dom_sf"/>
</dbReference>
<reference evidence="1 2" key="1">
    <citation type="submission" date="2023-08" db="EMBL/GenBank/DDBJ databases">
        <title>Characterization of two Paracoccaceae strains isolated from Phycosphere and proposal of Xinfangfangia lacusdiani sp. nov.</title>
        <authorList>
            <person name="Deng Y."/>
            <person name="Zhang Y.Q."/>
        </authorList>
    </citation>
    <scope>NUCLEOTIDE SEQUENCE [LARGE SCALE GENOMIC DNA]</scope>
    <source>
        <strain evidence="1 2">CPCC 101601</strain>
    </source>
</reference>
<dbReference type="CDD" id="cd07812">
    <property type="entry name" value="SRPBCC"/>
    <property type="match status" value="1"/>
</dbReference>
<dbReference type="SUPFAM" id="SSF55961">
    <property type="entry name" value="Bet v1-like"/>
    <property type="match status" value="1"/>
</dbReference>
<accession>A0ABU0W058</accession>
<protein>
    <submittedName>
        <fullName evidence="1">SRPBCC family protein</fullName>
    </submittedName>
</protein>
<dbReference type="RefSeq" id="WP_306680533.1">
    <property type="nucleotide sequence ID" value="NZ_JAVDBT010000009.1"/>
</dbReference>
<proteinExistence type="predicted"/>
<organism evidence="1 2">
    <name type="scientific">Pseudogemmobacter lacusdianii</name>
    <dbReference type="NCBI Taxonomy" id="3069608"/>
    <lineage>
        <taxon>Bacteria</taxon>
        <taxon>Pseudomonadati</taxon>
        <taxon>Pseudomonadota</taxon>
        <taxon>Alphaproteobacteria</taxon>
        <taxon>Rhodobacterales</taxon>
        <taxon>Paracoccaceae</taxon>
        <taxon>Pseudogemmobacter</taxon>
    </lineage>
</organism>
<evidence type="ECO:0000313" key="1">
    <source>
        <dbReference type="EMBL" id="MDQ2066820.1"/>
    </source>
</evidence>
<dbReference type="InterPro" id="IPR019587">
    <property type="entry name" value="Polyketide_cyclase/dehydratase"/>
</dbReference>
<comment type="caution">
    <text evidence="1">The sequence shown here is derived from an EMBL/GenBank/DDBJ whole genome shotgun (WGS) entry which is preliminary data.</text>
</comment>
<dbReference type="Pfam" id="PF10604">
    <property type="entry name" value="Polyketide_cyc2"/>
    <property type="match status" value="1"/>
</dbReference>
<name>A0ABU0W058_9RHOB</name>
<keyword evidence="2" id="KW-1185">Reference proteome</keyword>
<gene>
    <name evidence="1" type="ORF">Q9295_10565</name>
</gene>
<dbReference type="Gene3D" id="3.30.530.20">
    <property type="match status" value="1"/>
</dbReference>
<dbReference type="EMBL" id="JAVDBT010000009">
    <property type="protein sequence ID" value="MDQ2066820.1"/>
    <property type="molecule type" value="Genomic_DNA"/>
</dbReference>
<dbReference type="Proteomes" id="UP001239680">
    <property type="component" value="Unassembled WGS sequence"/>
</dbReference>